<keyword evidence="5" id="KW-0251">Elongation factor</keyword>
<dbReference type="Proteomes" id="UP000572635">
    <property type="component" value="Unassembled WGS sequence"/>
</dbReference>
<dbReference type="InterPro" id="IPR014721">
    <property type="entry name" value="Ribsml_uS5_D2-typ_fold_subgr"/>
</dbReference>
<dbReference type="Pfam" id="PF14492">
    <property type="entry name" value="EFG_III"/>
    <property type="match status" value="1"/>
</dbReference>
<dbReference type="RefSeq" id="WP_184392276.1">
    <property type="nucleotide sequence ID" value="NZ_BAAAJD010000186.1"/>
</dbReference>
<dbReference type="InterPro" id="IPR000640">
    <property type="entry name" value="EFG_V-like"/>
</dbReference>
<dbReference type="InterPro" id="IPR009000">
    <property type="entry name" value="Transl_B-barrel_sf"/>
</dbReference>
<dbReference type="FunFam" id="3.30.70.240:FF:000001">
    <property type="entry name" value="Elongation factor G"/>
    <property type="match status" value="1"/>
</dbReference>
<dbReference type="CDD" id="cd16262">
    <property type="entry name" value="EFG_III"/>
    <property type="match status" value="1"/>
</dbReference>
<dbReference type="SUPFAM" id="SSF54980">
    <property type="entry name" value="EF-G C-terminal domain-like"/>
    <property type="match status" value="2"/>
</dbReference>
<dbReference type="GO" id="GO:0003924">
    <property type="term" value="F:GTPase activity"/>
    <property type="evidence" value="ECO:0007669"/>
    <property type="project" value="InterPro"/>
</dbReference>
<feature type="region of interest" description="Disordered" evidence="3">
    <location>
        <begin position="364"/>
        <end position="392"/>
    </location>
</feature>
<dbReference type="Gene3D" id="2.40.30.10">
    <property type="entry name" value="Translation factors"/>
    <property type="match status" value="1"/>
</dbReference>
<dbReference type="InterPro" id="IPR020568">
    <property type="entry name" value="Ribosomal_Su5_D2-typ_SF"/>
</dbReference>
<dbReference type="InterPro" id="IPR041095">
    <property type="entry name" value="EFG_II"/>
</dbReference>
<dbReference type="Gene3D" id="3.40.50.300">
    <property type="entry name" value="P-loop containing nucleotide triphosphate hydrolases"/>
    <property type="match status" value="1"/>
</dbReference>
<accession>A0A7W8QMX6</accession>
<evidence type="ECO:0000313" key="6">
    <source>
        <dbReference type="Proteomes" id="UP000572635"/>
    </source>
</evidence>
<dbReference type="Pfam" id="PF00009">
    <property type="entry name" value="GTP_EFTU"/>
    <property type="match status" value="1"/>
</dbReference>
<dbReference type="AlphaFoldDB" id="A0A7W8QMX6"/>
<dbReference type="PROSITE" id="PS51722">
    <property type="entry name" value="G_TR_2"/>
    <property type="match status" value="1"/>
</dbReference>
<dbReference type="Gene3D" id="3.30.70.870">
    <property type="entry name" value="Elongation Factor G (Translational Gtpase), domain 3"/>
    <property type="match status" value="1"/>
</dbReference>
<sequence length="727" mass="77287">MADKSGQATTGRAPEAVRPADIRNVVLVGPTGAGKTTLLEALLHASGATTRAGSVEEGTTVGDYDEAEVRQKRSVNLSVAPIAADGLKLNVVDTPGYADFIGDLRAGLRAADAALFVVSALDGVDARTRMLWEECAAAGTPRAVAVSRIDHPRADFEETVARCREVFGAGVVPAYLPVFRGEGEERVLEGLAGLLSQRFYDYTRPAPDGAPGPASTDGPVPEEAAARVAGLRAELIEEVIQESEDEALMEAYMEGRELSPETLIASLETAVARGGLHPVLAVSPAHGVGVAELLDELPRATPSPLERPMPEVEDLRGRPVTGLECDPDGPLLAEVVQTISDSYVGRVSLVRVFSGTLRPDLPVHIAGRGDADRGRSERDADERLGSPSVPMGRRMVPVPQVIAGDIGAVARLGAAETGDTLSDRENPLLIRPWSFPEPLLPIAVRAASAADDDKLSQAVARLAAEDTALRVEVNAETGQMVLWCTGEAHQDVALDRLSGRYGVPVETEEVRIPLRETFSVPAQGFGRNVKQSGGHGEYGICRIKVEPLPSGSGLEFVDKVVGGVVPRQFIPSVEKGVRAQMESGGESGYPIVDIRVTLYDGKAHSVDSSDMAFQKAGRLALRDAAEQGSMAMLEPFDELTVLVSDEYMGAVMNDLSSRRGRVVGSEPVEGGRTLIRAEAPRLETVRYAIDLRSIAHGTGTFSRRYLRHEPLPPQLAAKYAKEAAKSG</sequence>
<dbReference type="Pfam" id="PF03764">
    <property type="entry name" value="EFG_IV"/>
    <property type="match status" value="1"/>
</dbReference>
<evidence type="ECO:0000256" key="1">
    <source>
        <dbReference type="ARBA" id="ARBA00022741"/>
    </source>
</evidence>
<dbReference type="InterPro" id="IPR000795">
    <property type="entry name" value="T_Tr_GTP-bd_dom"/>
</dbReference>
<dbReference type="Pfam" id="PF22042">
    <property type="entry name" value="EF-G_D2"/>
    <property type="match status" value="1"/>
</dbReference>
<feature type="compositionally biased region" description="Basic and acidic residues" evidence="3">
    <location>
        <begin position="367"/>
        <end position="384"/>
    </location>
</feature>
<dbReference type="InterPro" id="IPR035647">
    <property type="entry name" value="EFG_III/V"/>
</dbReference>
<keyword evidence="2" id="KW-0342">GTP-binding</keyword>
<dbReference type="NCBIfam" id="NF009381">
    <property type="entry name" value="PRK12740.1-5"/>
    <property type="match status" value="1"/>
</dbReference>
<dbReference type="SUPFAM" id="SSF50447">
    <property type="entry name" value="Translation proteins"/>
    <property type="match status" value="1"/>
</dbReference>
<protein>
    <submittedName>
        <fullName evidence="5">Elongation factor G</fullName>
    </submittedName>
</protein>
<name>A0A7W8QMX6_9ACTN</name>
<dbReference type="GO" id="GO:0032790">
    <property type="term" value="P:ribosome disassembly"/>
    <property type="evidence" value="ECO:0007669"/>
    <property type="project" value="TreeGrafter"/>
</dbReference>
<evidence type="ECO:0000259" key="4">
    <source>
        <dbReference type="PROSITE" id="PS51722"/>
    </source>
</evidence>
<reference evidence="5 6" key="1">
    <citation type="submission" date="2020-08" db="EMBL/GenBank/DDBJ databases">
        <title>Sequencing the genomes of 1000 actinobacteria strains.</title>
        <authorList>
            <person name="Klenk H.-P."/>
        </authorList>
    </citation>
    <scope>NUCLEOTIDE SEQUENCE [LARGE SCALE GENOMIC DNA]</scope>
    <source>
        <strain evidence="5 6">DSM 44551</strain>
    </source>
</reference>
<feature type="domain" description="Tr-type G" evidence="4">
    <location>
        <begin position="20"/>
        <end position="305"/>
    </location>
</feature>
<dbReference type="InterPro" id="IPR027417">
    <property type="entry name" value="P-loop_NTPase"/>
</dbReference>
<dbReference type="CDD" id="cd01434">
    <property type="entry name" value="EFG_mtEFG1_IV"/>
    <property type="match status" value="1"/>
</dbReference>
<dbReference type="InterPro" id="IPR053905">
    <property type="entry name" value="EF-G-like_DII"/>
</dbReference>
<dbReference type="InterPro" id="IPR005225">
    <property type="entry name" value="Small_GTP-bd"/>
</dbReference>
<dbReference type="GO" id="GO:0005525">
    <property type="term" value="F:GTP binding"/>
    <property type="evidence" value="ECO:0007669"/>
    <property type="project" value="UniProtKB-KW"/>
</dbReference>
<dbReference type="GO" id="GO:0003746">
    <property type="term" value="F:translation elongation factor activity"/>
    <property type="evidence" value="ECO:0007669"/>
    <property type="project" value="UniProtKB-KW"/>
</dbReference>
<dbReference type="PRINTS" id="PR00315">
    <property type="entry name" value="ELONGATNFCT"/>
</dbReference>
<keyword evidence="5" id="KW-0648">Protein biosynthesis</keyword>
<proteinExistence type="predicted"/>
<dbReference type="Gene3D" id="3.30.70.240">
    <property type="match status" value="1"/>
</dbReference>
<evidence type="ECO:0000313" key="5">
    <source>
        <dbReference type="EMBL" id="MBB5432753.1"/>
    </source>
</evidence>
<dbReference type="InterPro" id="IPR047872">
    <property type="entry name" value="EFG_IV"/>
</dbReference>
<dbReference type="Pfam" id="PF00679">
    <property type="entry name" value="EFG_C"/>
    <property type="match status" value="1"/>
</dbReference>
<dbReference type="SMART" id="SM00838">
    <property type="entry name" value="EFG_C"/>
    <property type="match status" value="1"/>
</dbReference>
<dbReference type="CDD" id="cd03713">
    <property type="entry name" value="EFG_mtEFG_C"/>
    <property type="match status" value="1"/>
</dbReference>
<dbReference type="SUPFAM" id="SSF52540">
    <property type="entry name" value="P-loop containing nucleoside triphosphate hydrolases"/>
    <property type="match status" value="1"/>
</dbReference>
<dbReference type="InterPro" id="IPR009022">
    <property type="entry name" value="EFG_III"/>
</dbReference>
<dbReference type="NCBIfam" id="TIGR00231">
    <property type="entry name" value="small_GTP"/>
    <property type="match status" value="1"/>
</dbReference>
<organism evidence="5 6">
    <name type="scientific">Nocardiopsis composta</name>
    <dbReference type="NCBI Taxonomy" id="157465"/>
    <lineage>
        <taxon>Bacteria</taxon>
        <taxon>Bacillati</taxon>
        <taxon>Actinomycetota</taxon>
        <taxon>Actinomycetes</taxon>
        <taxon>Streptosporangiales</taxon>
        <taxon>Nocardiopsidaceae</taxon>
        <taxon>Nocardiopsis</taxon>
    </lineage>
</organism>
<dbReference type="PANTHER" id="PTHR43261:SF6">
    <property type="entry name" value="ELONGATION FACTOR G-LIKE PROTEIN"/>
    <property type="match status" value="1"/>
</dbReference>
<comment type="caution">
    <text evidence="5">The sequence shown here is derived from an EMBL/GenBank/DDBJ whole genome shotgun (WGS) entry which is preliminary data.</text>
</comment>
<dbReference type="SUPFAM" id="SSF54211">
    <property type="entry name" value="Ribosomal protein S5 domain 2-like"/>
    <property type="match status" value="1"/>
</dbReference>
<gene>
    <name evidence="5" type="ORF">HDA36_002837</name>
</gene>
<dbReference type="PANTHER" id="PTHR43261">
    <property type="entry name" value="TRANSLATION ELONGATION FACTOR G-RELATED"/>
    <property type="match status" value="1"/>
</dbReference>
<evidence type="ECO:0000256" key="3">
    <source>
        <dbReference type="SAM" id="MobiDB-lite"/>
    </source>
</evidence>
<dbReference type="SMART" id="SM00889">
    <property type="entry name" value="EFG_IV"/>
    <property type="match status" value="1"/>
</dbReference>
<keyword evidence="1" id="KW-0547">Nucleotide-binding</keyword>
<dbReference type="Gene3D" id="3.30.230.10">
    <property type="match status" value="1"/>
</dbReference>
<dbReference type="CDD" id="cd04170">
    <property type="entry name" value="EF-G_bact"/>
    <property type="match status" value="1"/>
</dbReference>
<dbReference type="InterPro" id="IPR005517">
    <property type="entry name" value="Transl_elong_EFG/EF2_IV"/>
</dbReference>
<dbReference type="NCBIfam" id="NF009377">
    <property type="entry name" value="PRK12740.1-1"/>
    <property type="match status" value="1"/>
</dbReference>
<dbReference type="EMBL" id="JACHDB010000001">
    <property type="protein sequence ID" value="MBB5432753.1"/>
    <property type="molecule type" value="Genomic_DNA"/>
</dbReference>
<evidence type="ECO:0000256" key="2">
    <source>
        <dbReference type="ARBA" id="ARBA00023134"/>
    </source>
</evidence>
<dbReference type="InterPro" id="IPR035649">
    <property type="entry name" value="EFG_V"/>
</dbReference>
<keyword evidence="6" id="KW-1185">Reference proteome</keyword>